<sequence>MKVQRLHLGKSAAGTPFYMYQIPTMSSSENLRNSFYQVDIIEALFFDQESRLVDYVPPQYFQSEGCYYYKNEQGDKYLLAQAIGEAAVKLNKYLLAEICKLKREDVLTGVADKLLESVTRLTKAEQHMEDDYDMSLIPASPPFDLHPVKPEPESPPPNHLGTPPAERTPKRRLNNPMSLDQLVSEQAQDRFCSDDDTLKRRRLAPDSNERPQNGRFKQTKSEERIANGYQTHNDHHANGDSPALAHPQPLLPRPSNPGTATLLSKRLTPRSNKNARNLTIYAPSYAEQHALGIKSAPLHATHQQSARHNPNKNSTDSLHPRHGHTLAPLLSPRAPIVASQRGLRGYGHSESLAPKSAANAGTFPSILTSSTSSPRKAEFPIPPVVPSQQVQHYQNIVPIPSVYGPMSARSASDHTPNAIPAVSTPGTAAAANMPPKTPTTNSFASLQKQSFLQPFEHLFENIEITRSLKSTLDDQVRRSSSLMQSLQSHNSAVENMVKTHMKEIQREISDKIDQRFDEVIQRISALESTAPDHRESSANSSTSSASNTSRTLPFDASRQPDTTHRKKK</sequence>
<comment type="caution">
    <text evidence="2">The sequence shown here is derived from an EMBL/GenBank/DDBJ whole genome shotgun (WGS) entry which is preliminary data.</text>
</comment>
<feature type="compositionally biased region" description="Polar residues" evidence="1">
    <location>
        <begin position="301"/>
        <end position="317"/>
    </location>
</feature>
<organism evidence="2 3">
    <name type="scientific">Umbelopsis ramanniana AG</name>
    <dbReference type="NCBI Taxonomy" id="1314678"/>
    <lineage>
        <taxon>Eukaryota</taxon>
        <taxon>Fungi</taxon>
        <taxon>Fungi incertae sedis</taxon>
        <taxon>Mucoromycota</taxon>
        <taxon>Mucoromycotina</taxon>
        <taxon>Umbelopsidomycetes</taxon>
        <taxon>Umbelopsidales</taxon>
        <taxon>Umbelopsidaceae</taxon>
        <taxon>Umbelopsis</taxon>
    </lineage>
</organism>
<gene>
    <name evidence="2" type="ORF">K450DRAFT_104364</name>
</gene>
<dbReference type="RefSeq" id="XP_051448472.1">
    <property type="nucleotide sequence ID" value="XM_051583927.1"/>
</dbReference>
<feature type="compositionally biased region" description="Low complexity" evidence="1">
    <location>
        <begin position="537"/>
        <end position="549"/>
    </location>
</feature>
<feature type="region of interest" description="Disordered" evidence="1">
    <location>
        <begin position="523"/>
        <end position="568"/>
    </location>
</feature>
<reference evidence="2" key="2">
    <citation type="journal article" date="2022" name="Proc. Natl. Acad. Sci. U.S.A.">
        <title>Diploid-dominant life cycles characterize the early evolution of Fungi.</title>
        <authorList>
            <person name="Amses K.R."/>
            <person name="Simmons D.R."/>
            <person name="Longcore J.E."/>
            <person name="Mondo S.J."/>
            <person name="Seto K."/>
            <person name="Jeronimo G.H."/>
            <person name="Bonds A.E."/>
            <person name="Quandt C.A."/>
            <person name="Davis W.J."/>
            <person name="Chang Y."/>
            <person name="Federici B.A."/>
            <person name="Kuo A."/>
            <person name="LaButti K."/>
            <person name="Pangilinan J."/>
            <person name="Andreopoulos W."/>
            <person name="Tritt A."/>
            <person name="Riley R."/>
            <person name="Hundley H."/>
            <person name="Johnson J."/>
            <person name="Lipzen A."/>
            <person name="Barry K."/>
            <person name="Lang B.F."/>
            <person name="Cuomo C.A."/>
            <person name="Buchler N.E."/>
            <person name="Grigoriev I.V."/>
            <person name="Spatafora J.W."/>
            <person name="Stajich J.E."/>
            <person name="James T.Y."/>
        </authorList>
    </citation>
    <scope>NUCLEOTIDE SEQUENCE</scope>
    <source>
        <strain evidence="2">AG</strain>
    </source>
</reference>
<dbReference type="Proteomes" id="UP001206595">
    <property type="component" value="Unassembled WGS sequence"/>
</dbReference>
<evidence type="ECO:0000313" key="3">
    <source>
        <dbReference type="Proteomes" id="UP001206595"/>
    </source>
</evidence>
<dbReference type="AlphaFoldDB" id="A0AAD5EGK3"/>
<name>A0AAD5EGK3_UMBRA</name>
<dbReference type="GeneID" id="75909277"/>
<feature type="region of interest" description="Disordered" evidence="1">
    <location>
        <begin position="134"/>
        <end position="173"/>
    </location>
</feature>
<feature type="region of interest" description="Disordered" evidence="1">
    <location>
        <begin position="299"/>
        <end position="329"/>
    </location>
</feature>
<evidence type="ECO:0000256" key="1">
    <source>
        <dbReference type="SAM" id="MobiDB-lite"/>
    </source>
</evidence>
<evidence type="ECO:0000313" key="2">
    <source>
        <dbReference type="EMBL" id="KAI8583468.1"/>
    </source>
</evidence>
<dbReference type="EMBL" id="MU620896">
    <property type="protein sequence ID" value="KAI8583468.1"/>
    <property type="molecule type" value="Genomic_DNA"/>
</dbReference>
<reference evidence="2" key="1">
    <citation type="submission" date="2021-06" db="EMBL/GenBank/DDBJ databases">
        <authorList>
            <consortium name="DOE Joint Genome Institute"/>
            <person name="Mondo S.J."/>
            <person name="Amses K.R."/>
            <person name="Simmons D.R."/>
            <person name="Longcore J.E."/>
            <person name="Seto K."/>
            <person name="Alves G.H."/>
            <person name="Bonds A.E."/>
            <person name="Quandt C.A."/>
            <person name="Davis W.J."/>
            <person name="Chang Y."/>
            <person name="Letcher P.M."/>
            <person name="Powell M.J."/>
            <person name="Kuo A."/>
            <person name="Labutti K."/>
            <person name="Pangilinan J."/>
            <person name="Andreopoulos W."/>
            <person name="Tritt A."/>
            <person name="Riley R."/>
            <person name="Hundley H."/>
            <person name="Johnson J."/>
            <person name="Lipzen A."/>
            <person name="Barry K."/>
            <person name="Berbee M.L."/>
            <person name="Buchler N.E."/>
            <person name="Grigoriev I.V."/>
            <person name="Spatafora J.W."/>
            <person name="Stajich J.E."/>
            <person name="James T.Y."/>
        </authorList>
    </citation>
    <scope>NUCLEOTIDE SEQUENCE</scope>
    <source>
        <strain evidence="2">AG</strain>
    </source>
</reference>
<accession>A0AAD5EGK3</accession>
<proteinExistence type="predicted"/>
<feature type="region of interest" description="Disordered" evidence="1">
    <location>
        <begin position="186"/>
        <end position="263"/>
    </location>
</feature>
<feature type="compositionally biased region" description="Basic and acidic residues" evidence="1">
    <location>
        <begin position="187"/>
        <end position="209"/>
    </location>
</feature>
<protein>
    <submittedName>
        <fullName evidence="2">Uncharacterized protein</fullName>
    </submittedName>
</protein>
<keyword evidence="3" id="KW-1185">Reference proteome</keyword>